<evidence type="ECO:0000256" key="3">
    <source>
        <dbReference type="ARBA" id="ARBA00022438"/>
    </source>
</evidence>
<dbReference type="PANTHER" id="PTHR11731:SF200">
    <property type="entry name" value="DIPEPTIDYL PEPTIDASE 10, ISOFORM B"/>
    <property type="match status" value="1"/>
</dbReference>
<dbReference type="GO" id="GO:0008239">
    <property type="term" value="F:dipeptidyl-peptidase activity"/>
    <property type="evidence" value="ECO:0007669"/>
    <property type="project" value="TreeGrafter"/>
</dbReference>
<keyword evidence="7" id="KW-0720">Serine protease</keyword>
<dbReference type="GO" id="GO:0006508">
    <property type="term" value="P:proteolysis"/>
    <property type="evidence" value="ECO:0007669"/>
    <property type="project" value="UniProtKB-KW"/>
</dbReference>
<dbReference type="Gene3D" id="3.40.50.1820">
    <property type="entry name" value="alpha/beta hydrolase"/>
    <property type="match status" value="1"/>
</dbReference>
<evidence type="ECO:0000256" key="7">
    <source>
        <dbReference type="ARBA" id="ARBA00022825"/>
    </source>
</evidence>
<feature type="transmembrane region" description="Helical" evidence="14">
    <location>
        <begin position="113"/>
        <end position="134"/>
    </location>
</feature>
<evidence type="ECO:0000256" key="6">
    <source>
        <dbReference type="ARBA" id="ARBA00022801"/>
    </source>
</evidence>
<evidence type="ECO:0000256" key="13">
    <source>
        <dbReference type="ARBA" id="ARBA00072929"/>
    </source>
</evidence>
<evidence type="ECO:0000256" key="10">
    <source>
        <dbReference type="ARBA" id="ARBA00023136"/>
    </source>
</evidence>
<dbReference type="Proteomes" id="UP001286313">
    <property type="component" value="Unassembled WGS sequence"/>
</dbReference>
<dbReference type="PANTHER" id="PTHR11731">
    <property type="entry name" value="PROTEASE FAMILY S9B,C DIPEPTIDYL-PEPTIDASE IV-RELATED"/>
    <property type="match status" value="1"/>
</dbReference>
<feature type="domain" description="Peptidase S9 prolyl oligopeptidase catalytic" evidence="16">
    <location>
        <begin position="677"/>
        <end position="881"/>
    </location>
</feature>
<evidence type="ECO:0000256" key="9">
    <source>
        <dbReference type="ARBA" id="ARBA00022989"/>
    </source>
</evidence>
<dbReference type="FunFam" id="3.40.50.1820:FF:000003">
    <property type="entry name" value="Dipeptidyl peptidase 4"/>
    <property type="match status" value="1"/>
</dbReference>
<feature type="chain" id="PRO_5042268933" description="Venom dipeptidyl peptidase 4" evidence="15">
    <location>
        <begin position="21"/>
        <end position="905"/>
    </location>
</feature>
<feature type="signal peptide" evidence="15">
    <location>
        <begin position="1"/>
        <end position="20"/>
    </location>
</feature>
<keyword evidence="11" id="KW-0325">Glycoprotein</keyword>
<evidence type="ECO:0000256" key="4">
    <source>
        <dbReference type="ARBA" id="ARBA00022670"/>
    </source>
</evidence>
<keyword evidence="15" id="KW-0732">Signal</keyword>
<dbReference type="InterPro" id="IPR002469">
    <property type="entry name" value="Peptidase_S9B_N"/>
</dbReference>
<proteinExistence type="inferred from homology"/>
<evidence type="ECO:0000256" key="11">
    <source>
        <dbReference type="ARBA" id="ARBA00023180"/>
    </source>
</evidence>
<keyword evidence="4" id="KW-0645">Protease</keyword>
<evidence type="ECO:0000256" key="15">
    <source>
        <dbReference type="SAM" id="SignalP"/>
    </source>
</evidence>
<organism evidence="18 19">
    <name type="scientific">Petrolisthes cinctipes</name>
    <name type="common">Flat porcelain crab</name>
    <dbReference type="NCBI Taxonomy" id="88211"/>
    <lineage>
        <taxon>Eukaryota</taxon>
        <taxon>Metazoa</taxon>
        <taxon>Ecdysozoa</taxon>
        <taxon>Arthropoda</taxon>
        <taxon>Crustacea</taxon>
        <taxon>Multicrustacea</taxon>
        <taxon>Malacostraca</taxon>
        <taxon>Eumalacostraca</taxon>
        <taxon>Eucarida</taxon>
        <taxon>Decapoda</taxon>
        <taxon>Pleocyemata</taxon>
        <taxon>Anomura</taxon>
        <taxon>Galatheoidea</taxon>
        <taxon>Porcellanidae</taxon>
        <taxon>Petrolisthes</taxon>
    </lineage>
</organism>
<dbReference type="GO" id="GO:0012505">
    <property type="term" value="C:endomembrane system"/>
    <property type="evidence" value="ECO:0007669"/>
    <property type="project" value="UniProtKB-SubCell"/>
</dbReference>
<dbReference type="AlphaFoldDB" id="A0AAE1BY80"/>
<keyword evidence="8" id="KW-0735">Signal-anchor</keyword>
<evidence type="ECO:0000259" key="17">
    <source>
        <dbReference type="Pfam" id="PF00930"/>
    </source>
</evidence>
<dbReference type="SUPFAM" id="SSF53474">
    <property type="entry name" value="alpha/beta-Hydrolases"/>
    <property type="match status" value="1"/>
</dbReference>
<dbReference type="EMBL" id="JAWQEG010005096">
    <property type="protein sequence ID" value="KAK3859171.1"/>
    <property type="molecule type" value="Genomic_DNA"/>
</dbReference>
<evidence type="ECO:0000256" key="2">
    <source>
        <dbReference type="ARBA" id="ARBA00010036"/>
    </source>
</evidence>
<comment type="subcellular location">
    <subcellularLocation>
        <location evidence="12">Endomembrane system</location>
        <topology evidence="12">Single-pass membrane protein</topology>
    </subcellularLocation>
    <subcellularLocation>
        <location evidence="1">Membrane</location>
        <topology evidence="1">Single-pass type II membrane protein</topology>
    </subcellularLocation>
</comment>
<feature type="domain" description="Dipeptidylpeptidase IV N-terminal" evidence="17">
    <location>
        <begin position="212"/>
        <end position="589"/>
    </location>
</feature>
<evidence type="ECO:0000313" key="19">
    <source>
        <dbReference type="Proteomes" id="UP001286313"/>
    </source>
</evidence>
<protein>
    <recommendedName>
        <fullName evidence="13">Venom dipeptidyl peptidase 4</fullName>
    </recommendedName>
</protein>
<dbReference type="SUPFAM" id="SSF82171">
    <property type="entry name" value="DPP6 N-terminal domain-like"/>
    <property type="match status" value="1"/>
</dbReference>
<dbReference type="InterPro" id="IPR050278">
    <property type="entry name" value="Serine_Prot_S9B/DPPIV"/>
</dbReference>
<keyword evidence="6" id="KW-0378">Hydrolase</keyword>
<keyword evidence="5 14" id="KW-0812">Transmembrane</keyword>
<dbReference type="InterPro" id="IPR001375">
    <property type="entry name" value="Peptidase_S9_cat"/>
</dbReference>
<sequence length="905" mass="102937">MWLGCYGVAGILRCGWDVVGMLVCYWDVVGMLGCGRDVVGMLGCDWDVVGMLECDWDVVGMLVCDWDVVGMLGCDWDVVGMLGCDWDVVGMLGCDWDVELASSNPNQRNWKGIIIAVLVICFVLGMIVTSVLLLTPPDDGPRVRGRRFELEDILGDDFKLRDFNGTWVSDNELVFRDPAGGVSVLDAETLTTRVLVTNITFRQLNVAEYSVSPDMRFILLAENAEKIFRYSFKAKYHVYNTETGNHYQLTPTPEERGHPQLVLAKWAPVDSGIVMVDSQYNLHYKQSASDDEVHRLTETGVPGVIYNGVPDWVYEEEILNSNSALWFAPDGKHLAYASLNDSLVETVTLPQYDSSHQYPSMHTLRYPKPGQENPKVTIWVIDLTNMRSIIPRDLKPPNVVKDQDHYFTAVTWVDTQVVSVVWMNRAQNTSVITSCAPPMYYCMATHTEHSGGRGWVELYDAPIYSNDGLSFLVRLPMRNGDQGEFKHVNLYNVRMRQVIPITHGAFEVTEILGWDQENNYIYFMATMEEKPGERHLFRVADVSTPRIMLPECLSCLEADNTTDTCLFNRAHFSKSFSYFVLECLGPDVPRVYLFSAWSAPEIIYTLDDNNEVRWRVAEMALPQVRRFKVQLEGGPEYTYHVQLYLPPGLREDEITTYPMVLYMYAAPGTQSVTSKFSISWGTYLASRKDIIYGMIDGRGSGFQGDKIKHEVYRELGGKEVDDQLAVVHYLRDNLHFIDAKRIAIWGWSYGGYVTTMALARDTDLFSCGIAVAPVARWEHYDSVYTERYMGSPHVYPGSNYKGYEKADATKVVGNLRDKMFLLIHGTADDNVHYQHSMMLASALVHENVLFQQMTYPDEKHGLVGVKEHLYRTLDKFLSDCYRPSIGELYVLIKKKKKEIEEIGYL</sequence>
<evidence type="ECO:0000256" key="12">
    <source>
        <dbReference type="ARBA" id="ARBA00037847"/>
    </source>
</evidence>
<evidence type="ECO:0000256" key="1">
    <source>
        <dbReference type="ARBA" id="ARBA00004606"/>
    </source>
</evidence>
<evidence type="ECO:0000256" key="5">
    <source>
        <dbReference type="ARBA" id="ARBA00022692"/>
    </source>
</evidence>
<name>A0AAE1BY80_PETCI</name>
<dbReference type="Pfam" id="PF00930">
    <property type="entry name" value="DPPIV_N"/>
    <property type="match status" value="1"/>
</dbReference>
<evidence type="ECO:0000313" key="18">
    <source>
        <dbReference type="EMBL" id="KAK3859171.1"/>
    </source>
</evidence>
<keyword evidence="3" id="KW-0031">Aminopeptidase</keyword>
<keyword evidence="9 14" id="KW-1133">Transmembrane helix</keyword>
<dbReference type="GO" id="GO:0004177">
    <property type="term" value="F:aminopeptidase activity"/>
    <property type="evidence" value="ECO:0007669"/>
    <property type="project" value="UniProtKB-KW"/>
</dbReference>
<dbReference type="GO" id="GO:0005886">
    <property type="term" value="C:plasma membrane"/>
    <property type="evidence" value="ECO:0007669"/>
    <property type="project" value="TreeGrafter"/>
</dbReference>
<evidence type="ECO:0000259" key="16">
    <source>
        <dbReference type="Pfam" id="PF00326"/>
    </source>
</evidence>
<dbReference type="InterPro" id="IPR029058">
    <property type="entry name" value="AB_hydrolase_fold"/>
</dbReference>
<evidence type="ECO:0000256" key="14">
    <source>
        <dbReference type="SAM" id="Phobius"/>
    </source>
</evidence>
<keyword evidence="19" id="KW-1185">Reference proteome</keyword>
<accession>A0AAE1BY80</accession>
<dbReference type="GO" id="GO:0008236">
    <property type="term" value="F:serine-type peptidase activity"/>
    <property type="evidence" value="ECO:0007669"/>
    <property type="project" value="UniProtKB-KW"/>
</dbReference>
<dbReference type="Pfam" id="PF00326">
    <property type="entry name" value="Peptidase_S9"/>
    <property type="match status" value="1"/>
</dbReference>
<comment type="caution">
    <text evidence="18">The sequence shown here is derived from an EMBL/GenBank/DDBJ whole genome shotgun (WGS) entry which is preliminary data.</text>
</comment>
<evidence type="ECO:0000256" key="8">
    <source>
        <dbReference type="ARBA" id="ARBA00022968"/>
    </source>
</evidence>
<reference evidence="18" key="1">
    <citation type="submission" date="2023-10" db="EMBL/GenBank/DDBJ databases">
        <title>Genome assemblies of two species of porcelain crab, Petrolisthes cinctipes and Petrolisthes manimaculis (Anomura: Porcellanidae).</title>
        <authorList>
            <person name="Angst P."/>
        </authorList>
    </citation>
    <scope>NUCLEOTIDE SEQUENCE</scope>
    <source>
        <strain evidence="18">PB745_01</strain>
        <tissue evidence="18">Gill</tissue>
    </source>
</reference>
<comment type="similarity">
    <text evidence="2">Belongs to the peptidase S9B family. DPPIV subfamily.</text>
</comment>
<dbReference type="Gene3D" id="2.140.10.30">
    <property type="entry name" value="Dipeptidylpeptidase IV, N-terminal domain"/>
    <property type="match status" value="1"/>
</dbReference>
<gene>
    <name evidence="18" type="ORF">Pcinc_034683</name>
</gene>
<keyword evidence="10 14" id="KW-0472">Membrane</keyword>